<proteinExistence type="predicted"/>
<dbReference type="EMBL" id="DPVV01000063">
    <property type="protein sequence ID" value="HCL01125.1"/>
    <property type="molecule type" value="Genomic_DNA"/>
</dbReference>
<comment type="caution">
    <text evidence="1">The sequence shown here is derived from an EMBL/GenBank/DDBJ whole genome shotgun (WGS) entry which is preliminary data.</text>
</comment>
<gene>
    <name evidence="1" type="ORF">DHW61_01705</name>
</gene>
<dbReference type="Proteomes" id="UP000262969">
    <property type="component" value="Unassembled WGS sequence"/>
</dbReference>
<protein>
    <submittedName>
        <fullName evidence="1">Uncharacterized protein</fullName>
    </submittedName>
</protein>
<dbReference type="Pfam" id="PF12993">
    <property type="entry name" value="DUF3877"/>
    <property type="match status" value="1"/>
</dbReference>
<evidence type="ECO:0000313" key="2">
    <source>
        <dbReference type="Proteomes" id="UP000262969"/>
    </source>
</evidence>
<organism evidence="1 2">
    <name type="scientific">Lachnoclostridium phytofermentans</name>
    <dbReference type="NCBI Taxonomy" id="66219"/>
    <lineage>
        <taxon>Bacteria</taxon>
        <taxon>Bacillati</taxon>
        <taxon>Bacillota</taxon>
        <taxon>Clostridia</taxon>
        <taxon>Lachnospirales</taxon>
        <taxon>Lachnospiraceae</taxon>
    </lineage>
</organism>
<name>A0A3D2X3L9_9FIRM</name>
<dbReference type="AlphaFoldDB" id="A0A3D2X3L9"/>
<sequence>MDIQCKLNFESLENNIIDVIKEEQIKLGYREETLRLYYPMESINNLLGAELTKEKLSEVLYEFCIYLKERFGNVEYYRNNTRYCFVIPPKGVTYVHKEVNDPIFLQKFIETISNHHCSIEDILLVFHRFSDKVICDKVSNGEFDYLIYFENGDPDAYRYCIKFEECHATYHRYTYTDYVSFGF</sequence>
<accession>A0A3D2X3L9</accession>
<reference evidence="1 2" key="1">
    <citation type="journal article" date="2018" name="Nat. Biotechnol.">
        <title>A standardized bacterial taxonomy based on genome phylogeny substantially revises the tree of life.</title>
        <authorList>
            <person name="Parks D.H."/>
            <person name="Chuvochina M."/>
            <person name="Waite D.W."/>
            <person name="Rinke C."/>
            <person name="Skarshewski A."/>
            <person name="Chaumeil P.A."/>
            <person name="Hugenholtz P."/>
        </authorList>
    </citation>
    <scope>NUCLEOTIDE SEQUENCE [LARGE SCALE GENOMIC DNA]</scope>
    <source>
        <strain evidence="1">UBA11728</strain>
    </source>
</reference>
<evidence type="ECO:0000313" key="1">
    <source>
        <dbReference type="EMBL" id="HCL01125.1"/>
    </source>
</evidence>
<dbReference type="InterPro" id="IPR024539">
    <property type="entry name" value="DUF3877"/>
</dbReference>